<dbReference type="GO" id="GO:0003723">
    <property type="term" value="F:RNA binding"/>
    <property type="evidence" value="ECO:0007669"/>
    <property type="project" value="UniProtKB-UniRule"/>
</dbReference>
<keyword evidence="19" id="KW-1185">Reference proteome</keyword>
<dbReference type="SUPFAM" id="SSF50182">
    <property type="entry name" value="Sm-like ribonucleoproteins"/>
    <property type="match status" value="1"/>
</dbReference>
<dbReference type="GeneID" id="85494957"/>
<keyword evidence="5" id="KW-0963">Cytoplasm</keyword>
<dbReference type="GO" id="GO:0000398">
    <property type="term" value="P:mRNA splicing, via spliceosome"/>
    <property type="evidence" value="ECO:0007669"/>
    <property type="project" value="InterPro"/>
</dbReference>
<dbReference type="RefSeq" id="XP_060456352.1">
    <property type="nucleotide sequence ID" value="XM_060599683.1"/>
</dbReference>
<dbReference type="GO" id="GO:0000932">
    <property type="term" value="C:P-body"/>
    <property type="evidence" value="ECO:0007669"/>
    <property type="project" value="TreeGrafter"/>
</dbReference>
<keyword evidence="11 16" id="KW-0508">mRNA splicing</keyword>
<dbReference type="GO" id="GO:0005681">
    <property type="term" value="C:spliceosomal complex"/>
    <property type="evidence" value="ECO:0007669"/>
    <property type="project" value="UniProtKB-KW"/>
</dbReference>
<dbReference type="Pfam" id="PF01423">
    <property type="entry name" value="LSM"/>
    <property type="match status" value="1"/>
</dbReference>
<dbReference type="GO" id="GO:0046540">
    <property type="term" value="C:U4/U6 x U5 tri-snRNP complex"/>
    <property type="evidence" value="ECO:0007669"/>
    <property type="project" value="TreeGrafter"/>
</dbReference>
<keyword evidence="8" id="KW-0819">tRNA processing</keyword>
<evidence type="ECO:0000256" key="10">
    <source>
        <dbReference type="ARBA" id="ARBA00022884"/>
    </source>
</evidence>
<comment type="function">
    <text evidence="14">Component of LSm protein complexes, which are involved in RNA processing and may function in a chaperone-like manner, facilitating the efficient association of RNA processing factors with their substrates. Component of the cytoplasmic LSM1-LSM7 complex, which is thought to be involved in mRNA degradation by activating the decapping step in the 5'-to-3' mRNA decay pathway. Component of the nuclear LSM2-LSM8 complex, which is involved in splicing of nuclear mRNAs. LSM2-LSM8 associates with multiple snRNP complexes containing the U6 snRNA (U4/U6 di-snRNP, spliceosomal U4/U6.U5 tri-snRNP, and free U6 snRNP). It binds directly to the 3'-terminal U-tract of U6 snRNA and plays a role in the biogenesis and stability of the U6 snRNP and U4/U6 snRNP complexes. LSM2-LSM8 probably also is involved degradation of nuclear pre-mRNA by targeting them for decapping, and in processing of pre-tRNAs, pre-rRNAs and U3 snoRNA.</text>
</comment>
<dbReference type="SMART" id="SM00651">
    <property type="entry name" value="Sm"/>
    <property type="match status" value="1"/>
</dbReference>
<dbReference type="PANTHER" id="PTHR11021">
    <property type="entry name" value="SMALL NUCLEAR RIBONUCLEOPROTEIN F SNRNP-F"/>
    <property type="match status" value="1"/>
</dbReference>
<evidence type="ECO:0000256" key="16">
    <source>
        <dbReference type="PIRNR" id="PIRNR006609"/>
    </source>
</evidence>
<name>A0AA48L357_9TREE</name>
<comment type="subcellular location">
    <subcellularLocation>
        <location evidence="2">Cytoplasm</location>
    </subcellularLocation>
    <subcellularLocation>
        <location evidence="1 16">Nucleus</location>
    </subcellularLocation>
</comment>
<evidence type="ECO:0000256" key="1">
    <source>
        <dbReference type="ARBA" id="ARBA00004123"/>
    </source>
</evidence>
<evidence type="ECO:0000256" key="13">
    <source>
        <dbReference type="ARBA" id="ARBA00023274"/>
    </source>
</evidence>
<dbReference type="PROSITE" id="PS52002">
    <property type="entry name" value="SM"/>
    <property type="match status" value="1"/>
</dbReference>
<evidence type="ECO:0000313" key="19">
    <source>
        <dbReference type="Proteomes" id="UP001233271"/>
    </source>
</evidence>
<dbReference type="GO" id="GO:0005730">
    <property type="term" value="C:nucleolus"/>
    <property type="evidence" value="ECO:0007669"/>
    <property type="project" value="TreeGrafter"/>
</dbReference>
<evidence type="ECO:0000259" key="17">
    <source>
        <dbReference type="PROSITE" id="PS52002"/>
    </source>
</evidence>
<evidence type="ECO:0000256" key="14">
    <source>
        <dbReference type="ARBA" id="ARBA00025365"/>
    </source>
</evidence>
<accession>A0AA48L357</accession>
<gene>
    <name evidence="18" type="primary">LSM6</name>
    <name evidence="18" type="ORF">CcaverHIS019_0311570</name>
</gene>
<organism evidence="18 19">
    <name type="scientific">Cutaneotrichosporon cavernicola</name>
    <dbReference type="NCBI Taxonomy" id="279322"/>
    <lineage>
        <taxon>Eukaryota</taxon>
        <taxon>Fungi</taxon>
        <taxon>Dikarya</taxon>
        <taxon>Basidiomycota</taxon>
        <taxon>Agaricomycotina</taxon>
        <taxon>Tremellomycetes</taxon>
        <taxon>Trichosporonales</taxon>
        <taxon>Trichosporonaceae</taxon>
        <taxon>Cutaneotrichosporon</taxon>
    </lineage>
</organism>
<evidence type="ECO:0000256" key="3">
    <source>
        <dbReference type="ARBA" id="ARBA00007927"/>
    </source>
</evidence>
<evidence type="ECO:0000256" key="2">
    <source>
        <dbReference type="ARBA" id="ARBA00004496"/>
    </source>
</evidence>
<dbReference type="InterPro" id="IPR010920">
    <property type="entry name" value="LSM_dom_sf"/>
</dbReference>
<evidence type="ECO:0000256" key="8">
    <source>
        <dbReference type="ARBA" id="ARBA00022694"/>
    </source>
</evidence>
<dbReference type="Gene3D" id="2.30.30.100">
    <property type="match status" value="1"/>
</dbReference>
<evidence type="ECO:0000256" key="5">
    <source>
        <dbReference type="ARBA" id="ARBA00022490"/>
    </source>
</evidence>
<dbReference type="KEGG" id="ccac:CcaHIS019_0311570"/>
<evidence type="ECO:0000256" key="11">
    <source>
        <dbReference type="ARBA" id="ARBA00023187"/>
    </source>
</evidence>
<evidence type="ECO:0000256" key="15">
    <source>
        <dbReference type="ARBA" id="ARBA00025892"/>
    </source>
</evidence>
<dbReference type="GO" id="GO:0008033">
    <property type="term" value="P:tRNA processing"/>
    <property type="evidence" value="ECO:0007669"/>
    <property type="project" value="UniProtKB-KW"/>
</dbReference>
<dbReference type="PANTHER" id="PTHR11021:SF1">
    <property type="entry name" value="U6 SNRNA-ASSOCIATED SM-LIKE PROTEIN LSM6"/>
    <property type="match status" value="1"/>
</dbReference>
<dbReference type="AlphaFoldDB" id="A0AA48L357"/>
<protein>
    <recommendedName>
        <fullName evidence="4">U6 snRNA-associated Sm-like protein LSm6</fullName>
    </recommendedName>
</protein>
<keyword evidence="9 16" id="KW-0747">Spliceosome</keyword>
<dbReference type="PIRSF" id="PIRSF006609">
    <property type="entry name" value="snRNP_SmF"/>
    <property type="match status" value="1"/>
</dbReference>
<sequence>MDSSPPPEGTFGSPSDFLKNIVGKKVKVRIASGIDYHGTLSCLDGYMNVALEDTEEYAHGRLTAKYGDTFLRGNNVLYISALEDL</sequence>
<dbReference type="EMBL" id="AP028214">
    <property type="protein sequence ID" value="BEI91087.1"/>
    <property type="molecule type" value="Genomic_DNA"/>
</dbReference>
<comment type="similarity">
    <text evidence="3 16">Belongs to the snRNP Sm proteins family. SmF/LSm6 subfamily.</text>
</comment>
<keyword evidence="7 16" id="KW-0507">mRNA processing</keyword>
<dbReference type="Proteomes" id="UP001233271">
    <property type="component" value="Chromosome 3"/>
</dbReference>
<evidence type="ECO:0000256" key="6">
    <source>
        <dbReference type="ARBA" id="ARBA00022552"/>
    </source>
</evidence>
<dbReference type="InterPro" id="IPR047575">
    <property type="entry name" value="Sm"/>
</dbReference>
<keyword evidence="6" id="KW-0698">rRNA processing</keyword>
<evidence type="ECO:0000313" key="18">
    <source>
        <dbReference type="EMBL" id="BEI91087.1"/>
    </source>
</evidence>
<keyword evidence="10 16" id="KW-0694">RNA-binding</keyword>
<comment type="subunit">
    <text evidence="15">Component of the heptameric LSM1-LSM7 complex, which consists of LSM1, LSM2, LSM3, LSM4, LSM5, LSM6 and LSM7. Component of the heptameric LSM2-LSM8 complex, which consists of LSM2, LSM3, LSM4, LSM5, LSM6, LSM7 and LSM8. The LSm subunits form a seven-membered ring structure with a doughnut shape.</text>
</comment>
<evidence type="ECO:0000256" key="12">
    <source>
        <dbReference type="ARBA" id="ARBA00023242"/>
    </source>
</evidence>
<dbReference type="GO" id="GO:0005688">
    <property type="term" value="C:U6 snRNP"/>
    <property type="evidence" value="ECO:0007669"/>
    <property type="project" value="TreeGrafter"/>
</dbReference>
<keyword evidence="12 16" id="KW-0539">Nucleus</keyword>
<dbReference type="GO" id="GO:0030490">
    <property type="term" value="P:maturation of SSU-rRNA"/>
    <property type="evidence" value="ECO:0007669"/>
    <property type="project" value="TreeGrafter"/>
</dbReference>
<dbReference type="CDD" id="cd01726">
    <property type="entry name" value="LSm6"/>
    <property type="match status" value="1"/>
</dbReference>
<dbReference type="GO" id="GO:0005732">
    <property type="term" value="C:sno(s)RNA-containing ribonucleoprotein complex"/>
    <property type="evidence" value="ECO:0007669"/>
    <property type="project" value="TreeGrafter"/>
</dbReference>
<proteinExistence type="inferred from homology"/>
<evidence type="ECO:0000256" key="4">
    <source>
        <dbReference type="ARBA" id="ARBA00014768"/>
    </source>
</evidence>
<feature type="domain" description="Sm" evidence="17">
    <location>
        <begin position="13"/>
        <end position="85"/>
    </location>
</feature>
<keyword evidence="13 16" id="KW-0687">Ribonucleoprotein</keyword>
<evidence type="ECO:0000256" key="7">
    <source>
        <dbReference type="ARBA" id="ARBA00022664"/>
    </source>
</evidence>
<dbReference type="InterPro" id="IPR001163">
    <property type="entry name" value="Sm_dom_euk/arc"/>
</dbReference>
<dbReference type="FunFam" id="2.30.30.100:FF:000044">
    <property type="entry name" value="Probable U6 snRNA-associated Sm-like protein LSm6"/>
    <property type="match status" value="1"/>
</dbReference>
<evidence type="ECO:0000256" key="9">
    <source>
        <dbReference type="ARBA" id="ARBA00022728"/>
    </source>
</evidence>
<reference evidence="18" key="1">
    <citation type="journal article" date="2023" name="BMC Genomics">
        <title>Chromosome-level genome assemblies of Cutaneotrichosporon spp. (Trichosporonales, Basidiomycota) reveal imbalanced evolution between nucleotide sequences and chromosome synteny.</title>
        <authorList>
            <person name="Kobayashi Y."/>
            <person name="Kayamori A."/>
            <person name="Aoki K."/>
            <person name="Shiwa Y."/>
            <person name="Matsutani M."/>
            <person name="Fujita N."/>
            <person name="Sugita T."/>
            <person name="Iwasaki W."/>
            <person name="Tanaka N."/>
            <person name="Takashima M."/>
        </authorList>
    </citation>
    <scope>NUCLEOTIDE SEQUENCE</scope>
    <source>
        <strain evidence="18">HIS019</strain>
    </source>
</reference>
<dbReference type="InterPro" id="IPR016487">
    <property type="entry name" value="Lsm6/sSmF"/>
</dbReference>